<dbReference type="Proteomes" id="UP000192582">
    <property type="component" value="Unassembled WGS sequence"/>
</dbReference>
<proteinExistence type="predicted"/>
<dbReference type="AlphaFoldDB" id="A0A1W1VDY2"/>
<evidence type="ECO:0000313" key="2">
    <source>
        <dbReference type="Proteomes" id="UP000192582"/>
    </source>
</evidence>
<dbReference type="EMBL" id="FWWU01000009">
    <property type="protein sequence ID" value="SMB91154.1"/>
    <property type="molecule type" value="Genomic_DNA"/>
</dbReference>
<organism evidence="1 2">
    <name type="scientific">Deinococcus hopiensis KR-140</name>
    <dbReference type="NCBI Taxonomy" id="695939"/>
    <lineage>
        <taxon>Bacteria</taxon>
        <taxon>Thermotogati</taxon>
        <taxon>Deinococcota</taxon>
        <taxon>Deinococci</taxon>
        <taxon>Deinococcales</taxon>
        <taxon>Deinococcaceae</taxon>
        <taxon>Deinococcus</taxon>
    </lineage>
</organism>
<accession>A0A1W1VDY2</accession>
<gene>
    <name evidence="1" type="ORF">SAMN00790413_01011</name>
</gene>
<reference evidence="1 2" key="1">
    <citation type="submission" date="2017-04" db="EMBL/GenBank/DDBJ databases">
        <authorList>
            <person name="Afonso C.L."/>
            <person name="Miller P.J."/>
            <person name="Scott M.A."/>
            <person name="Spackman E."/>
            <person name="Goraichik I."/>
            <person name="Dimitrov K.M."/>
            <person name="Suarez D.L."/>
            <person name="Swayne D.E."/>
        </authorList>
    </citation>
    <scope>NUCLEOTIDE SEQUENCE [LARGE SCALE GENOMIC DNA]</scope>
    <source>
        <strain evidence="1 2">KR-140</strain>
    </source>
</reference>
<evidence type="ECO:0000313" key="1">
    <source>
        <dbReference type="EMBL" id="SMB91154.1"/>
    </source>
</evidence>
<keyword evidence="2" id="KW-1185">Reference proteome</keyword>
<dbReference type="RefSeq" id="WP_170928698.1">
    <property type="nucleotide sequence ID" value="NZ_FWWU01000009.1"/>
</dbReference>
<protein>
    <submittedName>
        <fullName evidence="1">Uncharacterized protein</fullName>
    </submittedName>
</protein>
<sequence length="52" mass="6156">MLEEWEECPEEDISGAWRLVEALMRGIGYTDPQEAALKVIRRELRFVRCCWA</sequence>
<name>A0A1W1VDY2_9DEIO</name>
<dbReference type="STRING" id="695939.SAMN00790413_01011"/>